<sequence>MKIITKGNFDYSSGYIIEDGSDEVWDLELNDNDGTDSKFIVYSKKVTEENSKIASLWKKFEILKKIMNYKKIYNWYWFIQRWKYIMSI</sequence>
<evidence type="ECO:0000313" key="1">
    <source>
        <dbReference type="EMBL" id="ATZ17611.1"/>
    </source>
</evidence>
<name>A0A2K8NXY4_9MOLU</name>
<proteinExistence type="predicted"/>
<reference evidence="1 2" key="1">
    <citation type="submission" date="2017-11" db="EMBL/GenBank/DDBJ databases">
        <title>Genome sequence of Entomoplasma melaleucae M1 (ATCC 49191).</title>
        <authorList>
            <person name="Lo W.-S."/>
            <person name="Gasparich G.E."/>
            <person name="Kuo C.-H."/>
        </authorList>
    </citation>
    <scope>NUCLEOTIDE SEQUENCE [LARGE SCALE GENOMIC DNA]</scope>
    <source>
        <strain evidence="1 2">M1</strain>
    </source>
</reference>
<organism evidence="1 2">
    <name type="scientific">Mesoplasma melaleucae</name>
    <dbReference type="NCBI Taxonomy" id="81459"/>
    <lineage>
        <taxon>Bacteria</taxon>
        <taxon>Bacillati</taxon>
        <taxon>Mycoplasmatota</taxon>
        <taxon>Mollicutes</taxon>
        <taxon>Entomoplasmatales</taxon>
        <taxon>Entomoplasmataceae</taxon>
        <taxon>Mesoplasma</taxon>
    </lineage>
</organism>
<dbReference type="EMBL" id="CP024964">
    <property type="protein sequence ID" value="ATZ17611.1"/>
    <property type="molecule type" value="Genomic_DNA"/>
</dbReference>
<gene>
    <name evidence="1" type="ORF">EMELA_v1c00190</name>
</gene>
<dbReference type="RefSeq" id="WP_156932098.1">
    <property type="nucleotide sequence ID" value="NZ_CP024964.1"/>
</dbReference>
<dbReference type="Proteomes" id="UP000231896">
    <property type="component" value="Chromosome"/>
</dbReference>
<protein>
    <submittedName>
        <fullName evidence="1">Uncharacterized protein</fullName>
    </submittedName>
</protein>
<accession>A0A2K8NXY4</accession>
<evidence type="ECO:0000313" key="2">
    <source>
        <dbReference type="Proteomes" id="UP000231896"/>
    </source>
</evidence>
<dbReference type="AlphaFoldDB" id="A0A2K8NXY4"/>
<dbReference type="STRING" id="1408435.GCA_000685885_00136"/>
<keyword evidence="2" id="KW-1185">Reference proteome</keyword>
<dbReference type="KEGG" id="eml:EMELA_v1c00190"/>